<dbReference type="InterPro" id="IPR036388">
    <property type="entry name" value="WH-like_DNA-bd_sf"/>
</dbReference>
<dbReference type="GO" id="GO:0003677">
    <property type="term" value="F:DNA binding"/>
    <property type="evidence" value="ECO:0007669"/>
    <property type="project" value="InterPro"/>
</dbReference>
<accession>U2QRU3</accession>
<dbReference type="Pfam" id="PF00196">
    <property type="entry name" value="GerE"/>
    <property type="match status" value="1"/>
</dbReference>
<dbReference type="GO" id="GO:0006355">
    <property type="term" value="P:regulation of DNA-templated transcription"/>
    <property type="evidence" value="ECO:0007669"/>
    <property type="project" value="InterPro"/>
</dbReference>
<reference evidence="2 3" key="1">
    <citation type="submission" date="2013-06" db="EMBL/GenBank/DDBJ databases">
        <authorList>
            <person name="Weinstock G."/>
            <person name="Sodergren E."/>
            <person name="Lobos E.A."/>
            <person name="Fulton L."/>
            <person name="Fulton R."/>
            <person name="Courtney L."/>
            <person name="Fronick C."/>
            <person name="O'Laughlin M."/>
            <person name="Godfrey J."/>
            <person name="Wilson R.M."/>
            <person name="Miner T."/>
            <person name="Farmer C."/>
            <person name="Delehaunty K."/>
            <person name="Cordes M."/>
            <person name="Minx P."/>
            <person name="Tomlinson C."/>
            <person name="Chen J."/>
            <person name="Wollam A."/>
            <person name="Pepin K.H."/>
            <person name="Bhonagiri V."/>
            <person name="Zhang X."/>
            <person name="Warren W."/>
            <person name="Mitreva M."/>
            <person name="Mardis E.R."/>
            <person name="Wilson R.K."/>
        </authorList>
    </citation>
    <scope>NUCLEOTIDE SEQUENCE [LARGE SCALE GENOMIC DNA]</scope>
    <source>
        <strain evidence="2 3">ATCC 29099</strain>
    </source>
</reference>
<proteinExistence type="predicted"/>
<dbReference type="HOGENOM" id="CLU_1438817_0_0_9"/>
<keyword evidence="3" id="KW-1185">Reference proteome</keyword>
<comment type="caution">
    <text evidence="2">The sequence shown here is derived from an EMBL/GenBank/DDBJ whole genome shotgun (WGS) entry which is preliminary data.</text>
</comment>
<protein>
    <submittedName>
        <fullName evidence="2">Transcriptional regulator, LuxR family</fullName>
    </submittedName>
</protein>
<evidence type="ECO:0000313" key="3">
    <source>
        <dbReference type="Proteomes" id="UP000016608"/>
    </source>
</evidence>
<dbReference type="Gene3D" id="1.10.10.10">
    <property type="entry name" value="Winged helix-like DNA-binding domain superfamily/Winged helix DNA-binding domain"/>
    <property type="match status" value="1"/>
</dbReference>
<name>U2QRU3_EUBRA</name>
<gene>
    <name evidence="2" type="ORF">HMPREF0373_02167</name>
</gene>
<dbReference type="eggNOG" id="COG2197">
    <property type="taxonomic scope" value="Bacteria"/>
</dbReference>
<dbReference type="InterPro" id="IPR000792">
    <property type="entry name" value="Tscrpt_reg_LuxR_C"/>
</dbReference>
<dbReference type="Proteomes" id="UP000016608">
    <property type="component" value="Unassembled WGS sequence"/>
</dbReference>
<organism evidence="2 3">
    <name type="scientific">Eubacterium ramulus ATCC 29099</name>
    <dbReference type="NCBI Taxonomy" id="1256908"/>
    <lineage>
        <taxon>Bacteria</taxon>
        <taxon>Bacillati</taxon>
        <taxon>Bacillota</taxon>
        <taxon>Clostridia</taxon>
        <taxon>Eubacteriales</taxon>
        <taxon>Eubacteriaceae</taxon>
        <taxon>Eubacterium</taxon>
    </lineage>
</organism>
<sequence length="199" mass="23540">MRNVTKKYDQADIIYEKEGCLKMEFKELTLEELTRGYVWSEEEQLYQCIFCGDKFEEGLIYSSRGKSVNALRAMQEHIFDEHGSVFECLLDLDKQMNGLSDAQKDVLEGLYYEKDNKAIGEEMGISDATVRTYKFNLQKMKRRARIFLAMMEQIENEEIIALRKRLEPEQNVENIRKPHFDTQFGANLLHPFFTQYNFK</sequence>
<evidence type="ECO:0000313" key="2">
    <source>
        <dbReference type="EMBL" id="ERK44008.1"/>
    </source>
</evidence>
<dbReference type="PATRIC" id="fig|1256908.3.peg.1996"/>
<dbReference type="AlphaFoldDB" id="U2QRU3"/>
<dbReference type="InterPro" id="IPR016032">
    <property type="entry name" value="Sig_transdc_resp-reg_C-effctor"/>
</dbReference>
<dbReference type="SUPFAM" id="SSF46894">
    <property type="entry name" value="C-terminal effector domain of the bipartite response regulators"/>
    <property type="match status" value="1"/>
</dbReference>
<evidence type="ECO:0000259" key="1">
    <source>
        <dbReference type="SMART" id="SM00421"/>
    </source>
</evidence>
<dbReference type="SMART" id="SM00421">
    <property type="entry name" value="HTH_LUXR"/>
    <property type="match status" value="1"/>
</dbReference>
<feature type="domain" description="HTH luxR-type" evidence="1">
    <location>
        <begin position="96"/>
        <end position="152"/>
    </location>
</feature>
<dbReference type="EMBL" id="AWVJ01000135">
    <property type="protein sequence ID" value="ERK44008.1"/>
    <property type="molecule type" value="Genomic_DNA"/>
</dbReference>